<evidence type="ECO:0000313" key="2">
    <source>
        <dbReference type="Proteomes" id="UP000061382"/>
    </source>
</evidence>
<accession>A0A0P0C925</accession>
<dbReference type="OrthoDB" id="6249026at2"/>
<gene>
    <name evidence="1" type="ORF">DC20_15065</name>
</gene>
<dbReference type="AlphaFoldDB" id="A0A0P0C925"/>
<proteinExistence type="predicted"/>
<protein>
    <submittedName>
        <fullName evidence="1">Uncharacterized protein</fullName>
    </submittedName>
</protein>
<organism evidence="1 2">
    <name type="scientific">Rufibacter tibetensis</name>
    <dbReference type="NCBI Taxonomy" id="512763"/>
    <lineage>
        <taxon>Bacteria</taxon>
        <taxon>Pseudomonadati</taxon>
        <taxon>Bacteroidota</taxon>
        <taxon>Cytophagia</taxon>
        <taxon>Cytophagales</taxon>
        <taxon>Hymenobacteraceae</taxon>
        <taxon>Rufibacter</taxon>
    </lineage>
</organism>
<reference evidence="1 2" key="1">
    <citation type="submission" date="2015-08" db="EMBL/GenBank/DDBJ databases">
        <title>Complete genome sequence of Rufibacter tibetensis strain 1351t, a radiation-resistant bacterium from tibet plateau.</title>
        <authorList>
            <person name="Dai J."/>
        </authorList>
    </citation>
    <scope>NUCLEOTIDE SEQUENCE [LARGE SCALE GENOMIC DNA]</scope>
    <source>
        <strain evidence="1 2">1351</strain>
    </source>
</reference>
<name>A0A0P0C925_9BACT</name>
<keyword evidence="2" id="KW-1185">Reference proteome</keyword>
<dbReference type="PATRIC" id="fig|512763.3.peg.3315"/>
<sequence length="673" mass="79037">MWVEPVISRRSEISQNPDENYNQRVLIEELLFSEESYLINSPAQFGLTTLAHHLVLTAWENNYLWVYIDNSSTKPHTIHNAVKNELTSLDQKEENLKCIIFDSFLSQDKVSLKKLKKLAEANRGKKIIVMNSVDESLYLDKDEDDTNTEENIEINIDFIKLHLIALPRNQIRSIVNQYNKERKIADDDKVLDKVTTELECLNLHRTPYNVLTILKVSEKNFDDSPVNRTKMIEMILFVLFDFGEIPRYKTKPDLKDCEYVLGRFCELMLKREKFTFSKDDFLRELKSFCKEKYIELDIEVVFEVLLNNNIIVFDYKSFRFKSSFWIYYFGAKRMHIDQDFKKFIFDSKKYSSYPEIIEFYTGIDRNRDDALKILLDDIRTTKETVKIKLGINEDINPLNSIEWVPSEDAIEKIQEEISENVLTSNLPDIVKDQFLDNTYNQIKPYNQSIQRIFEEYSLLNLIQQIKASSTALRNSDYANPQIKKDLLNEIYQSWHQLSKVLFVLAPIMASKGQASFEGAAFELNGNFGSTFEERLTKILTVLPTNIIGYFKEDLYSPKIAPLLYEKFNLETNELMKHQQALMLIFKRPSGWKQQIENYITTLNKNSYYLSNTVNSLRTKYRYDFASKEELHDIKYLVKLGLAKHQFGAKKPNILQVTKISDKNLPQREFNGEE</sequence>
<dbReference type="KEGG" id="rti:DC20_15065"/>
<dbReference type="Proteomes" id="UP000061382">
    <property type="component" value="Chromosome"/>
</dbReference>
<dbReference type="EMBL" id="CP012643">
    <property type="protein sequence ID" value="ALJ00052.1"/>
    <property type="molecule type" value="Genomic_DNA"/>
</dbReference>
<dbReference type="RefSeq" id="WP_062544591.1">
    <property type="nucleotide sequence ID" value="NZ_CP012643.1"/>
</dbReference>
<evidence type="ECO:0000313" key="1">
    <source>
        <dbReference type="EMBL" id="ALJ00052.1"/>
    </source>
</evidence>